<organism evidence="1 2">
    <name type="scientific">Pseudomonas monachiensis</name>
    <dbReference type="NCBI Taxonomy" id="3060212"/>
    <lineage>
        <taxon>Bacteria</taxon>
        <taxon>Pseudomonadati</taxon>
        <taxon>Pseudomonadota</taxon>
        <taxon>Gammaproteobacteria</taxon>
        <taxon>Pseudomonadales</taxon>
        <taxon>Pseudomonadaceae</taxon>
        <taxon>Pseudomonas</taxon>
    </lineage>
</organism>
<dbReference type="EMBL" id="JBJVNW010000010">
    <property type="protein sequence ID" value="MFM9519532.1"/>
    <property type="molecule type" value="Genomic_DNA"/>
</dbReference>
<dbReference type="RefSeq" id="WP_409079005.1">
    <property type="nucleotide sequence ID" value="NZ_CP178857.1"/>
</dbReference>
<name>A0ABW9HBK5_9PSED</name>
<proteinExistence type="predicted"/>
<protein>
    <submittedName>
        <fullName evidence="1">Uncharacterized protein</fullName>
    </submittedName>
</protein>
<evidence type="ECO:0000313" key="1">
    <source>
        <dbReference type="EMBL" id="MFM9519532.1"/>
    </source>
</evidence>
<comment type="caution">
    <text evidence="1">The sequence shown here is derived from an EMBL/GenBank/DDBJ whole genome shotgun (WGS) entry which is preliminary data.</text>
</comment>
<accession>A0ABW9HBK5</accession>
<dbReference type="Proteomes" id="UP001631987">
    <property type="component" value="Unassembled WGS sequence"/>
</dbReference>
<sequence length="161" mass="18044">MTSTIWKHWFLSLGRVSRRWSWRGRKRFAALPTGASCCAWRFIKVHGQFDSSARWSESLFLAAISFSCQPCHVVVTSTHHNGISQKDLAHLQRAWPTPGFFTCYDMLFTKRSQDGAQIGNTKGFDPKQKARHCAGLLLPALSAGRSDFNPSQGETGGKKQN</sequence>
<keyword evidence="2" id="KW-1185">Reference proteome</keyword>
<reference evidence="1 2" key="1">
    <citation type="submission" date="2024-12" db="EMBL/GenBank/DDBJ databases">
        <title>Pseudomonas species isolated from Lotus nodules promote plant growth.</title>
        <authorList>
            <person name="Yu Y.-H."/>
            <person name="Kurtenbach J."/>
            <person name="Crosbie D."/>
            <person name="Brachmann A."/>
            <person name="Marin M."/>
        </authorList>
    </citation>
    <scope>NUCLEOTIDE SEQUENCE [LARGE SCALE GENOMIC DNA]</scope>
    <source>
        <strain evidence="1 2">PLb12A</strain>
    </source>
</reference>
<gene>
    <name evidence="1" type="ORF">ACKKH4_20075</name>
</gene>
<evidence type="ECO:0000313" key="2">
    <source>
        <dbReference type="Proteomes" id="UP001631987"/>
    </source>
</evidence>